<evidence type="ECO:0000313" key="12">
    <source>
        <dbReference type="EMBL" id="CAD8640949.1"/>
    </source>
</evidence>
<dbReference type="InterPro" id="IPR044677">
    <property type="entry name" value="SLC25A3/Pic2/Mir1-like"/>
</dbReference>
<reference evidence="12" key="1">
    <citation type="submission" date="2021-01" db="EMBL/GenBank/DDBJ databases">
        <authorList>
            <person name="Corre E."/>
            <person name="Pelletier E."/>
            <person name="Niang G."/>
            <person name="Scheremetjew M."/>
            <person name="Finn R."/>
            <person name="Kale V."/>
            <person name="Holt S."/>
            <person name="Cochrane G."/>
            <person name="Meng A."/>
            <person name="Brown T."/>
            <person name="Cohen L."/>
        </authorList>
    </citation>
    <scope>NUCLEOTIDE SEQUENCE</scope>
    <source>
        <strain evidence="12">CCAP979/52</strain>
    </source>
</reference>
<evidence type="ECO:0000256" key="2">
    <source>
        <dbReference type="ARBA" id="ARBA00006375"/>
    </source>
</evidence>
<protein>
    <submittedName>
        <fullName evidence="12">Uncharacterized protein</fullName>
    </submittedName>
</protein>
<dbReference type="SUPFAM" id="SSF103506">
    <property type="entry name" value="Mitochondrial carrier"/>
    <property type="match status" value="1"/>
</dbReference>
<evidence type="ECO:0000256" key="7">
    <source>
        <dbReference type="ARBA" id="ARBA00022989"/>
    </source>
</evidence>
<feature type="repeat" description="Solcar" evidence="10">
    <location>
        <begin position="1"/>
        <end position="65"/>
    </location>
</feature>
<evidence type="ECO:0000256" key="11">
    <source>
        <dbReference type="RuleBase" id="RU000488"/>
    </source>
</evidence>
<evidence type="ECO:0000256" key="1">
    <source>
        <dbReference type="ARBA" id="ARBA00004448"/>
    </source>
</evidence>
<evidence type="ECO:0000256" key="3">
    <source>
        <dbReference type="ARBA" id="ARBA00022448"/>
    </source>
</evidence>
<dbReference type="PANTHER" id="PTHR45671">
    <property type="entry name" value="SOLUTE CARRIER FAMILY 25 (MITOCHONDRIAL CARRIER PHOSPHATE CARRIER), MEMBER 3, LIKE-RELATED-RELATED"/>
    <property type="match status" value="1"/>
</dbReference>
<dbReference type="GO" id="GO:0005315">
    <property type="term" value="F:phosphate transmembrane transporter activity"/>
    <property type="evidence" value="ECO:0007669"/>
    <property type="project" value="InterPro"/>
</dbReference>
<keyword evidence="8" id="KW-0496">Mitochondrion</keyword>
<evidence type="ECO:0000256" key="10">
    <source>
        <dbReference type="PROSITE-ProRule" id="PRU00282"/>
    </source>
</evidence>
<accession>A0A7S0MGQ2</accession>
<dbReference type="AlphaFoldDB" id="A0A7S0MGQ2"/>
<keyword evidence="5" id="KW-0677">Repeat</keyword>
<sequence>MLPFEAARIRIVADPTYAKGMIGVMSRLVKEQGFTGIYGGLVPILCKQVPFTITQFLVFETVASALYRELSKRIDNVGAKYGTQITLGSALVAGISASLVSQPGDTVLSTISKAPGTSVFAAVSKLGPAGLFLGSSARCVHVTSFIVAQFLIYDTIKRACGIAVAGSQASGAQNPAAAPESATPAPA</sequence>
<keyword evidence="3 11" id="KW-0813">Transport</keyword>
<dbReference type="GO" id="GO:1990547">
    <property type="term" value="P:mitochondrial phosphate ion transmembrane transport"/>
    <property type="evidence" value="ECO:0007669"/>
    <property type="project" value="InterPro"/>
</dbReference>
<keyword evidence="6" id="KW-0999">Mitochondrion inner membrane</keyword>
<evidence type="ECO:0000256" key="8">
    <source>
        <dbReference type="ARBA" id="ARBA00023128"/>
    </source>
</evidence>
<keyword evidence="4 10" id="KW-0812">Transmembrane</keyword>
<evidence type="ECO:0000256" key="5">
    <source>
        <dbReference type="ARBA" id="ARBA00022737"/>
    </source>
</evidence>
<keyword evidence="9 10" id="KW-0472">Membrane</keyword>
<dbReference type="EMBL" id="HBEZ01033721">
    <property type="protein sequence ID" value="CAD8640949.1"/>
    <property type="molecule type" value="Transcribed_RNA"/>
</dbReference>
<dbReference type="PANTHER" id="PTHR45671:SF12">
    <property type="entry name" value="MITOCHONDRIAL PHOSPHATE CARRIER PROTEIN"/>
    <property type="match status" value="1"/>
</dbReference>
<comment type="similarity">
    <text evidence="2 11">Belongs to the mitochondrial carrier (TC 2.A.29) family.</text>
</comment>
<dbReference type="InterPro" id="IPR018108">
    <property type="entry name" value="MCP_transmembrane"/>
</dbReference>
<dbReference type="InterPro" id="IPR023395">
    <property type="entry name" value="MCP_dom_sf"/>
</dbReference>
<dbReference type="Pfam" id="PF00153">
    <property type="entry name" value="Mito_carr"/>
    <property type="match status" value="1"/>
</dbReference>
<feature type="repeat" description="Solcar" evidence="10">
    <location>
        <begin position="81"/>
        <end position="159"/>
    </location>
</feature>
<name>A0A7S0MGQ2_9CRYP</name>
<evidence type="ECO:0000256" key="9">
    <source>
        <dbReference type="ARBA" id="ARBA00023136"/>
    </source>
</evidence>
<proteinExistence type="inferred from homology"/>
<dbReference type="GO" id="GO:0005743">
    <property type="term" value="C:mitochondrial inner membrane"/>
    <property type="evidence" value="ECO:0007669"/>
    <property type="project" value="UniProtKB-SubCell"/>
</dbReference>
<keyword evidence="7" id="KW-1133">Transmembrane helix</keyword>
<gene>
    <name evidence="12" type="ORF">CCUR1050_LOCUS18633</name>
</gene>
<comment type="subcellular location">
    <subcellularLocation>
        <location evidence="1">Mitochondrion inner membrane</location>
        <topology evidence="1">Multi-pass membrane protein</topology>
    </subcellularLocation>
</comment>
<dbReference type="PROSITE" id="PS50920">
    <property type="entry name" value="SOLCAR"/>
    <property type="match status" value="2"/>
</dbReference>
<organism evidence="12">
    <name type="scientific">Cryptomonas curvata</name>
    <dbReference type="NCBI Taxonomy" id="233186"/>
    <lineage>
        <taxon>Eukaryota</taxon>
        <taxon>Cryptophyceae</taxon>
        <taxon>Cryptomonadales</taxon>
        <taxon>Cryptomonadaceae</taxon>
        <taxon>Cryptomonas</taxon>
    </lineage>
</organism>
<dbReference type="Gene3D" id="1.50.40.10">
    <property type="entry name" value="Mitochondrial carrier domain"/>
    <property type="match status" value="1"/>
</dbReference>
<evidence type="ECO:0000256" key="6">
    <source>
        <dbReference type="ARBA" id="ARBA00022792"/>
    </source>
</evidence>
<evidence type="ECO:0000256" key="4">
    <source>
        <dbReference type="ARBA" id="ARBA00022692"/>
    </source>
</evidence>